<keyword evidence="2" id="KW-0489">Methyltransferase</keyword>
<evidence type="ECO:0000256" key="1">
    <source>
        <dbReference type="ARBA" id="ARBA00008361"/>
    </source>
</evidence>
<accession>A0A512J2R8</accession>
<comment type="caution">
    <text evidence="5">The sequence shown here is derived from an EMBL/GenBank/DDBJ whole genome shotgun (WGS) entry which is preliminary data.</text>
</comment>
<dbReference type="EMBL" id="BJZU01000043">
    <property type="protein sequence ID" value="GEP04257.1"/>
    <property type="molecule type" value="Genomic_DNA"/>
</dbReference>
<dbReference type="PANTHER" id="PTHR44942:SF4">
    <property type="entry name" value="METHYLTRANSFERASE TYPE 11 DOMAIN-CONTAINING PROTEIN"/>
    <property type="match status" value="1"/>
</dbReference>
<dbReference type="OrthoDB" id="9797252at2"/>
<keyword evidence="3" id="KW-0808">Transferase</keyword>
<name>A0A512J2R8_9HYPH</name>
<evidence type="ECO:0000313" key="6">
    <source>
        <dbReference type="EMBL" id="GLS67224.1"/>
    </source>
</evidence>
<evidence type="ECO:0000313" key="7">
    <source>
        <dbReference type="Proteomes" id="UP000321960"/>
    </source>
</evidence>
<reference evidence="8" key="2">
    <citation type="journal article" date="2019" name="Int. J. Syst. Evol. Microbiol.">
        <title>The Global Catalogue of Microorganisms (GCM) 10K type strain sequencing project: providing services to taxonomists for standard genome sequencing and annotation.</title>
        <authorList>
            <consortium name="The Broad Institute Genomics Platform"/>
            <consortium name="The Broad Institute Genome Sequencing Center for Infectious Disease"/>
            <person name="Wu L."/>
            <person name="Ma J."/>
        </authorList>
    </citation>
    <scope>NUCLEOTIDE SEQUENCE [LARGE SCALE GENOMIC DNA]</scope>
    <source>
        <strain evidence="8">NBRC 107715</strain>
    </source>
</reference>
<keyword evidence="8" id="KW-1185">Reference proteome</keyword>
<dbReference type="InterPro" id="IPR013216">
    <property type="entry name" value="Methyltransf_11"/>
</dbReference>
<protein>
    <recommendedName>
        <fullName evidence="4">Methyltransferase type 11 domain-containing protein</fullName>
    </recommendedName>
</protein>
<evidence type="ECO:0000313" key="8">
    <source>
        <dbReference type="Proteomes" id="UP001156856"/>
    </source>
</evidence>
<dbReference type="GO" id="GO:0032259">
    <property type="term" value="P:methylation"/>
    <property type="evidence" value="ECO:0007669"/>
    <property type="project" value="UniProtKB-KW"/>
</dbReference>
<dbReference type="CDD" id="cd02440">
    <property type="entry name" value="AdoMet_MTases"/>
    <property type="match status" value="1"/>
</dbReference>
<reference evidence="6" key="1">
    <citation type="journal article" date="2014" name="Int. J. Syst. Evol. Microbiol.">
        <title>Complete genome of a new Firmicutes species belonging to the dominant human colonic microbiota ('Ruminococcus bicirculans') reveals two chromosomes and a selective capacity to utilize plant glucans.</title>
        <authorList>
            <consortium name="NISC Comparative Sequencing Program"/>
            <person name="Wegmann U."/>
            <person name="Louis P."/>
            <person name="Goesmann A."/>
            <person name="Henrissat B."/>
            <person name="Duncan S.H."/>
            <person name="Flint H.J."/>
        </authorList>
    </citation>
    <scope>NUCLEOTIDE SEQUENCE</scope>
    <source>
        <strain evidence="6">NBRC 107715</strain>
    </source>
</reference>
<dbReference type="EMBL" id="BSPK01000111">
    <property type="protein sequence ID" value="GLS67224.1"/>
    <property type="molecule type" value="Genomic_DNA"/>
</dbReference>
<evidence type="ECO:0000259" key="4">
    <source>
        <dbReference type="Pfam" id="PF08241"/>
    </source>
</evidence>
<dbReference type="PANTHER" id="PTHR44942">
    <property type="entry name" value="METHYLTRANSF_11 DOMAIN-CONTAINING PROTEIN"/>
    <property type="match status" value="1"/>
</dbReference>
<feature type="domain" description="Methyltransferase type 11" evidence="4">
    <location>
        <begin position="45"/>
        <end position="133"/>
    </location>
</feature>
<dbReference type="Pfam" id="PF08241">
    <property type="entry name" value="Methyltransf_11"/>
    <property type="match status" value="1"/>
</dbReference>
<organism evidence="5 7">
    <name type="scientific">Methylobacterium oxalidis</name>
    <dbReference type="NCBI Taxonomy" id="944322"/>
    <lineage>
        <taxon>Bacteria</taxon>
        <taxon>Pseudomonadati</taxon>
        <taxon>Pseudomonadota</taxon>
        <taxon>Alphaproteobacteria</taxon>
        <taxon>Hyphomicrobiales</taxon>
        <taxon>Methylobacteriaceae</taxon>
        <taxon>Methylobacterium</taxon>
    </lineage>
</organism>
<dbReference type="Gene3D" id="3.40.50.150">
    <property type="entry name" value="Vaccinia Virus protein VP39"/>
    <property type="match status" value="1"/>
</dbReference>
<evidence type="ECO:0000313" key="5">
    <source>
        <dbReference type="EMBL" id="GEP04257.1"/>
    </source>
</evidence>
<dbReference type="Proteomes" id="UP001156856">
    <property type="component" value="Unassembled WGS sequence"/>
</dbReference>
<comment type="similarity">
    <text evidence="1">Belongs to the methyltransferase superfamily.</text>
</comment>
<dbReference type="InterPro" id="IPR051052">
    <property type="entry name" value="Diverse_substrate_MTase"/>
</dbReference>
<reference evidence="6" key="4">
    <citation type="submission" date="2023-01" db="EMBL/GenBank/DDBJ databases">
        <title>Draft genome sequence of Methylobacterium oxalidis strain NBRC 107715.</title>
        <authorList>
            <person name="Sun Q."/>
            <person name="Mori K."/>
        </authorList>
    </citation>
    <scope>NUCLEOTIDE SEQUENCE</scope>
    <source>
        <strain evidence="6">NBRC 107715</strain>
    </source>
</reference>
<dbReference type="Proteomes" id="UP000321960">
    <property type="component" value="Unassembled WGS sequence"/>
</dbReference>
<proteinExistence type="inferred from homology"/>
<dbReference type="InterPro" id="IPR029063">
    <property type="entry name" value="SAM-dependent_MTases_sf"/>
</dbReference>
<dbReference type="GO" id="GO:0008757">
    <property type="term" value="F:S-adenosylmethionine-dependent methyltransferase activity"/>
    <property type="evidence" value="ECO:0007669"/>
    <property type="project" value="InterPro"/>
</dbReference>
<dbReference type="AlphaFoldDB" id="A0A512J2R8"/>
<dbReference type="SUPFAM" id="SSF53335">
    <property type="entry name" value="S-adenosyl-L-methionine-dependent methyltransferases"/>
    <property type="match status" value="1"/>
</dbReference>
<evidence type="ECO:0000256" key="3">
    <source>
        <dbReference type="ARBA" id="ARBA00022679"/>
    </source>
</evidence>
<reference evidence="5 7" key="3">
    <citation type="submission" date="2019-07" db="EMBL/GenBank/DDBJ databases">
        <title>Whole genome shotgun sequence of Methylobacterium oxalidis NBRC 107715.</title>
        <authorList>
            <person name="Hosoyama A."/>
            <person name="Uohara A."/>
            <person name="Ohji S."/>
            <person name="Ichikawa N."/>
        </authorList>
    </citation>
    <scope>NUCLEOTIDE SEQUENCE [LARGE SCALE GENOMIC DNA]</scope>
    <source>
        <strain evidence="5 7">NBRC 107715</strain>
    </source>
</reference>
<sequence length="252" mass="27514">MTDEAGSPRNWFDRGGASYARFRPEYPPALAPSLARFAPSDALAVDVGCGSGQLTAQLACVFRAVVGLDPSADQIANAPARAGIRYACAPAEALPVPDRGADLITAAQAAHWFDLDAFYAEVRRVLVPGGALALVTYGVIEADGEAGRVLRHFYRDVIGPYWPPERRHVETGYRSLPFPFAEVSPPALAMTRDWSLPELLGYVGTWSAVRNAESSLGREPLDRFGRELRAAWGEPERRCEIRWPLSLRIGHV</sequence>
<dbReference type="RefSeq" id="WP_147025901.1">
    <property type="nucleotide sequence ID" value="NZ_BJZU01000043.1"/>
</dbReference>
<gene>
    <name evidence="6" type="ORF">GCM10007888_56070</name>
    <name evidence="5" type="ORF">MOX02_22950</name>
</gene>
<evidence type="ECO:0000256" key="2">
    <source>
        <dbReference type="ARBA" id="ARBA00022603"/>
    </source>
</evidence>